<comment type="subcellular location">
    <subcellularLocation>
        <location evidence="1">Cell outer membrane</location>
    </subcellularLocation>
</comment>
<feature type="chain" id="PRO_5046834722" evidence="4">
    <location>
        <begin position="23"/>
        <end position="556"/>
    </location>
</feature>
<evidence type="ECO:0000256" key="3">
    <source>
        <dbReference type="ARBA" id="ARBA00023237"/>
    </source>
</evidence>
<evidence type="ECO:0000313" key="6">
    <source>
        <dbReference type="Proteomes" id="UP001610063"/>
    </source>
</evidence>
<keyword evidence="3" id="KW-0998">Cell outer membrane</keyword>
<evidence type="ECO:0000313" key="5">
    <source>
        <dbReference type="EMBL" id="MFH6983422.1"/>
    </source>
</evidence>
<dbReference type="RefSeq" id="WP_395416988.1">
    <property type="nucleotide sequence ID" value="NZ_JBIPKE010000015.1"/>
</dbReference>
<protein>
    <submittedName>
        <fullName evidence="5">Autotransporter outer membrane beta-barrel domain-containing protein</fullName>
    </submittedName>
</protein>
<name>A0ABW7N7T3_9BACT</name>
<evidence type="ECO:0000256" key="4">
    <source>
        <dbReference type="SAM" id="SignalP"/>
    </source>
</evidence>
<accession>A0ABW7N7T3</accession>
<organism evidence="5 6">
    <name type="scientific">Marinoscillum luteum</name>
    <dbReference type="NCBI Taxonomy" id="861051"/>
    <lineage>
        <taxon>Bacteria</taxon>
        <taxon>Pseudomonadati</taxon>
        <taxon>Bacteroidota</taxon>
        <taxon>Cytophagia</taxon>
        <taxon>Cytophagales</taxon>
        <taxon>Reichenbachiellaceae</taxon>
        <taxon>Marinoscillum</taxon>
    </lineage>
</organism>
<dbReference type="InterPro" id="IPR036942">
    <property type="entry name" value="Beta-barrel_TonB_sf"/>
</dbReference>
<dbReference type="Gene3D" id="2.40.170.20">
    <property type="entry name" value="TonB-dependent receptor, beta-barrel domain"/>
    <property type="match status" value="1"/>
</dbReference>
<keyword evidence="2" id="KW-0472">Membrane</keyword>
<keyword evidence="4" id="KW-0732">Signal</keyword>
<proteinExistence type="predicted"/>
<reference evidence="5 6" key="1">
    <citation type="journal article" date="2013" name="Int. J. Syst. Evol. Microbiol.">
        <title>Marinoscillum luteum sp. nov., isolated from marine sediment.</title>
        <authorList>
            <person name="Cha I.T."/>
            <person name="Park S.J."/>
            <person name="Kim S.J."/>
            <person name="Kim J.G."/>
            <person name="Jung M.Y."/>
            <person name="Shin K.S."/>
            <person name="Kwon K.K."/>
            <person name="Yang S.H."/>
            <person name="Seo Y.S."/>
            <person name="Rhee S.K."/>
        </authorList>
    </citation>
    <scope>NUCLEOTIDE SEQUENCE [LARGE SCALE GENOMIC DNA]</scope>
    <source>
        <strain evidence="5 6">KCTC 23939</strain>
    </source>
</reference>
<feature type="signal peptide" evidence="4">
    <location>
        <begin position="1"/>
        <end position="22"/>
    </location>
</feature>
<keyword evidence="6" id="KW-1185">Reference proteome</keyword>
<dbReference type="EMBL" id="JBIPKE010000015">
    <property type="protein sequence ID" value="MFH6983422.1"/>
    <property type="molecule type" value="Genomic_DNA"/>
</dbReference>
<dbReference type="SUPFAM" id="SSF56935">
    <property type="entry name" value="Porins"/>
    <property type="match status" value="1"/>
</dbReference>
<evidence type="ECO:0000256" key="2">
    <source>
        <dbReference type="ARBA" id="ARBA00023136"/>
    </source>
</evidence>
<dbReference type="Proteomes" id="UP001610063">
    <property type="component" value="Unassembled WGS sequence"/>
</dbReference>
<comment type="caution">
    <text evidence="5">The sequence shown here is derived from an EMBL/GenBank/DDBJ whole genome shotgun (WGS) entry which is preliminary data.</text>
</comment>
<gene>
    <name evidence="5" type="ORF">ACHKAR_08240</name>
</gene>
<evidence type="ECO:0000256" key="1">
    <source>
        <dbReference type="ARBA" id="ARBA00004442"/>
    </source>
</evidence>
<sequence>MRNVPYFLFITLFAVGLSPLSAQDIPTGEIEDAQIIIEKDKPLTLPKAGRNYQKTEVLPISSDTVTLRFNLSQPSFKFSPFIYQLQTKPYQVGAEAMRNHNYVKAGFGNYLSPLLEGYVGQPIAQGSVGAWVNHESFARGPVNDEKSAYGRSDILLNAVLEGGSIVFEPTFFYEREAYYYYGYKEPIFLSPGALGPITEKVSANHFTLSSVMRSAKESELQWAVKPGVSFTNMATGGNEAFNKESHFDLQGSVDYEMSATIQSGALVGYNYLAYQSGAFSQKRNVLDITPFVRFHQEKVELKAGAKLAVGSDSVNSTGVFVYPDVYAKYQLNDQLGVYAELSGGLNPQTLNNTRLTNRYLEDSLTLLNQNQKIALNAGLQFLFAENLMLQPFIGYSLTKNKMLMAPSEDDSSRFLLTYDQGNFGQVDLGVKVKYITNRTTVTAEMILSGYQPDQALEAWYLPATQVNLKVDQQVGEAIRLHAGVIILDGIKGQETSASGVNLLPAIVDISMGGTYAFSEAFSGFIDFKNLLGVEYERYLNYPSRGLTGKLGFIYRF</sequence>